<dbReference type="SUPFAM" id="SSF49599">
    <property type="entry name" value="TRAF domain-like"/>
    <property type="match status" value="4"/>
</dbReference>
<dbReference type="PANTHER" id="PTHR47242">
    <property type="entry name" value="TRAF-LIKE FAMILY PROTEIN"/>
    <property type="match status" value="1"/>
</dbReference>
<dbReference type="OrthoDB" id="738227at2759"/>
<feature type="region of interest" description="Disordered" evidence="2">
    <location>
        <begin position="859"/>
        <end position="945"/>
    </location>
</feature>
<dbReference type="Gene3D" id="2.60.210.10">
    <property type="entry name" value="Apoptosis, Tumor Necrosis Factor Receptor Associated Protein 2, Chain A"/>
    <property type="match status" value="4"/>
</dbReference>
<evidence type="ECO:0000256" key="1">
    <source>
        <dbReference type="SAM" id="Coils"/>
    </source>
</evidence>
<feature type="region of interest" description="Disordered" evidence="2">
    <location>
        <begin position="1"/>
        <end position="29"/>
    </location>
</feature>
<dbReference type="CDD" id="cd00121">
    <property type="entry name" value="MATH"/>
    <property type="match status" value="4"/>
</dbReference>
<name>A0A0S3RBX0_PHAAN</name>
<feature type="compositionally biased region" description="Polar residues" evidence="2">
    <location>
        <begin position="897"/>
        <end position="910"/>
    </location>
</feature>
<evidence type="ECO:0000313" key="4">
    <source>
        <dbReference type="EMBL" id="BAT78147.1"/>
    </source>
</evidence>
<protein>
    <recommendedName>
        <fullName evidence="3">MATH domain-containing protein</fullName>
    </recommendedName>
</protein>
<reference evidence="4 5" key="1">
    <citation type="journal article" date="2015" name="Sci. Rep.">
        <title>The power of single molecule real-time sequencing technology in the de novo assembly of a eukaryotic genome.</title>
        <authorList>
            <person name="Sakai H."/>
            <person name="Naito K."/>
            <person name="Ogiso-Tanaka E."/>
            <person name="Takahashi Y."/>
            <person name="Iseki K."/>
            <person name="Muto C."/>
            <person name="Satou K."/>
            <person name="Teruya K."/>
            <person name="Shiroma A."/>
            <person name="Shimoji M."/>
            <person name="Hirano T."/>
            <person name="Itoh T."/>
            <person name="Kaga A."/>
            <person name="Tomooka N."/>
        </authorList>
    </citation>
    <scope>NUCLEOTIDE SEQUENCE [LARGE SCALE GENOMIC DNA]</scope>
    <source>
        <strain evidence="5">cv. Shumari</strain>
    </source>
</reference>
<organism evidence="4 5">
    <name type="scientific">Vigna angularis var. angularis</name>
    <dbReference type="NCBI Taxonomy" id="157739"/>
    <lineage>
        <taxon>Eukaryota</taxon>
        <taxon>Viridiplantae</taxon>
        <taxon>Streptophyta</taxon>
        <taxon>Embryophyta</taxon>
        <taxon>Tracheophyta</taxon>
        <taxon>Spermatophyta</taxon>
        <taxon>Magnoliopsida</taxon>
        <taxon>eudicotyledons</taxon>
        <taxon>Gunneridae</taxon>
        <taxon>Pentapetalae</taxon>
        <taxon>rosids</taxon>
        <taxon>fabids</taxon>
        <taxon>Fabales</taxon>
        <taxon>Fabaceae</taxon>
        <taxon>Papilionoideae</taxon>
        <taxon>50 kb inversion clade</taxon>
        <taxon>NPAAA clade</taxon>
        <taxon>indigoferoid/millettioid clade</taxon>
        <taxon>Phaseoleae</taxon>
        <taxon>Vigna</taxon>
    </lineage>
</organism>
<keyword evidence="1" id="KW-0175">Coiled coil</keyword>
<dbReference type="Proteomes" id="UP000291084">
    <property type="component" value="Chromosome 2"/>
</dbReference>
<dbReference type="Gene3D" id="1.10.287.1490">
    <property type="match status" value="1"/>
</dbReference>
<evidence type="ECO:0000256" key="2">
    <source>
        <dbReference type="SAM" id="MobiDB-lite"/>
    </source>
</evidence>
<feature type="domain" description="MATH" evidence="3">
    <location>
        <begin position="565"/>
        <end position="689"/>
    </location>
</feature>
<accession>A0A0S3RBX0</accession>
<dbReference type="Pfam" id="PF22486">
    <property type="entry name" value="MATH_2"/>
    <property type="match status" value="4"/>
</dbReference>
<gene>
    <name evidence="4" type="primary">Vigan.02G079200</name>
    <name evidence="4" type="ORF">VIGAN_02079200</name>
</gene>
<evidence type="ECO:0000313" key="5">
    <source>
        <dbReference type="Proteomes" id="UP000291084"/>
    </source>
</evidence>
<dbReference type="InterPro" id="IPR002083">
    <property type="entry name" value="MATH/TRAF_dom"/>
</dbReference>
<proteinExistence type="predicted"/>
<feature type="domain" description="MATH" evidence="3">
    <location>
        <begin position="229"/>
        <end position="366"/>
    </location>
</feature>
<dbReference type="EMBL" id="AP015035">
    <property type="protein sequence ID" value="BAT78147.1"/>
    <property type="molecule type" value="Genomic_DNA"/>
</dbReference>
<feature type="compositionally biased region" description="Low complexity" evidence="2">
    <location>
        <begin position="929"/>
        <end position="939"/>
    </location>
</feature>
<feature type="coiled-coil region" evidence="1">
    <location>
        <begin position="1371"/>
        <end position="1543"/>
    </location>
</feature>
<sequence length="1676" mass="186494">MKQASAEAVPSLSSTPSFTEAATSSSSSAAAAEDLAVGSRDGGGGAQETVAVDRRGEYSAVCRWTVHNFPRIKARALWSKYFEVGGYDCRLLIYPKGDSQALPGYISIYLQIMDPRGTSSSKWDCFASYRLAIANVADDSKTIHRDSWHRFSSKKKSHGWCDFTPSSTVFDPKLGYLFNTDSVLITADILILNESVNFTRDNNELQSSSSSSSSTSSSVVAGPVSDVLSGKFTWKVHNFSLFKEMIKTQKIMSPVFPSGECNLRISVYQSSVNGVEYLSMCLESKDTDKTVVLSDRSCWCLFRMSVLNQRPGSNHMHRDSYGRFAADNKSGDNTSLGWNDYMKMSDFIGVDSGFLVDDTAVFSTSFHVIKEFSSFSKNGSVIAGRSGSGARKSDGHIGKFTWRIENFTRLKDLLKKRKITGLCIKSRRFQIGNRDCRLIVYPRGQSQPPCHLSVFLEVTDSRNTSSDWSCFVSHRLSVVNQKMEDKSVTKESQNRYSKAAKDWGWREFVTLTSLFDQDSGFLVQDTVIFSAEVLILKETSIMQDFTEHDSELSSSGSPLDNSGKRSSFTWKVENFLSFKEIMETRKIFSKFFQAGGCELRIGVYESFDTICIYLESDQAVGSDPDKNFWVRYRMAVVNQKNPAKTVWKESSICTKTWNNSVLQFMKVSDMLEVDAGFLVRDTVVFVCEILDCCPWFEFSDLEVLASEDDQDALTTDPDELIDSEDSEGISGDEEDIFRNLLSRAGFHLTYGDNPSQPQVTLREKLLMDAGAIAGFLTGLRVYLDDPAKVKRLLLPTKLSGSCDGKKATKADESSPSLMNLLMGVKVLQQAIIDLLLDIMVECCQPSEVGPVADSVDACSKPSSDGSGAATPLECERESGTMESARVPGNERLDSVVEESSNTSAVQSSDLKGNGIQEKAVPGHPICPPETSATASESASFRSKTKWPEQSEELLGLIVNSLRALDGAVPQGCPEPRRRPQSAQKITLVLDKAPKHLQADLVALVPKLVEQSEHPLAAYALLERLQKTDAEPTLRIPVFGALSQLECGSEVWERILFQSFELLNDSNDEPLATTIDFIFKAASQCQHLPEAVRSVRVRLKNLGLEVSPCVLDFLSKTINSWGDVAETILRDIDCDDDYGDNCSALPCGIFLFGEHGTSPSGLHVIDEQAYQASRHFSDIYILFEMLSIPCLVAEASQTFERAVARGAISAQSVALVLQSRLSQSLSNNGRYVSENFQHTDGSTEGDACEQLGVQRDDYTSVLGLAENLALSIDPCVKEFVKLLYMIMFRWFANESYRGRMLKRLVDRATSNTDSGREVDFDLDILVTLVCEEQEFIRPVLSMMREVAELANVDRAALWHQLCASEDEIIRIREESKTEISNMAKEKANISQKLSESEVTNNRLKSEMRAEMDRFSREKKELAEQAQEVESQLEWLRSERDDEIAKLSAEKKALHDRLHDAETQLSQLKSRKRDELKKVVKEKNALAERLKNAEAARKRFDEELKRFATENVTREEIRQSLEDEVRRLTQTVGQTEGEKREKEEQVARCEAYIDGMESKLQACQQYIHTLEASLQEEMSRHAPLYGAGLEALSLKELETLSRIHEDGLRQIHAIQQRKGSPAGSPLVSPHALPHTHGLYPAASLPMAVGLPPSIIPNGVGIHSNGHVNGAVGPWFNHS</sequence>
<dbReference type="SMART" id="SM00061">
    <property type="entry name" value="MATH"/>
    <property type="match status" value="4"/>
</dbReference>
<keyword evidence="5" id="KW-1185">Reference proteome</keyword>
<feature type="domain" description="MATH" evidence="3">
    <location>
        <begin position="397"/>
        <end position="533"/>
    </location>
</feature>
<dbReference type="InterPro" id="IPR008974">
    <property type="entry name" value="TRAF-like"/>
</dbReference>
<dbReference type="PANTHER" id="PTHR47242:SF1">
    <property type="entry name" value="TRAF-LIKE FAMILY PROTEIN"/>
    <property type="match status" value="1"/>
</dbReference>
<evidence type="ECO:0000259" key="3">
    <source>
        <dbReference type="PROSITE" id="PS50144"/>
    </source>
</evidence>
<feature type="domain" description="MATH" evidence="3">
    <location>
        <begin position="59"/>
        <end position="189"/>
    </location>
</feature>
<feature type="compositionally biased region" description="Low complexity" evidence="2">
    <location>
        <begin position="13"/>
        <end position="29"/>
    </location>
</feature>
<dbReference type="PROSITE" id="PS50144">
    <property type="entry name" value="MATH"/>
    <property type="match status" value="4"/>
</dbReference>